<dbReference type="Proteomes" id="UP000194153">
    <property type="component" value="Unassembled WGS sequence"/>
</dbReference>
<dbReference type="InterPro" id="IPR002104">
    <property type="entry name" value="Integrase_catalytic"/>
</dbReference>
<evidence type="ECO:0000256" key="2">
    <source>
        <dbReference type="ARBA" id="ARBA00023172"/>
    </source>
</evidence>
<evidence type="ECO:0000313" key="5">
    <source>
        <dbReference type="EMBL" id="GAW65505.1"/>
    </source>
</evidence>
<organism evidence="5 6">
    <name type="scientific">Geoanaerobacter pelophilus</name>
    <dbReference type="NCBI Taxonomy" id="60036"/>
    <lineage>
        <taxon>Bacteria</taxon>
        <taxon>Pseudomonadati</taxon>
        <taxon>Thermodesulfobacteriota</taxon>
        <taxon>Desulfuromonadia</taxon>
        <taxon>Geobacterales</taxon>
        <taxon>Geobacteraceae</taxon>
        <taxon>Geoanaerobacter</taxon>
    </lineage>
</organism>
<keyword evidence="1" id="KW-0238">DNA-binding</keyword>
<evidence type="ECO:0000256" key="1">
    <source>
        <dbReference type="ARBA" id="ARBA00023125"/>
    </source>
</evidence>
<feature type="compositionally biased region" description="Basic residues" evidence="3">
    <location>
        <begin position="262"/>
        <end position="273"/>
    </location>
</feature>
<evidence type="ECO:0000313" key="6">
    <source>
        <dbReference type="Proteomes" id="UP000194153"/>
    </source>
</evidence>
<dbReference type="PROSITE" id="PS51898">
    <property type="entry name" value="TYR_RECOMBINASE"/>
    <property type="match status" value="1"/>
</dbReference>
<evidence type="ECO:0000256" key="3">
    <source>
        <dbReference type="SAM" id="MobiDB-lite"/>
    </source>
</evidence>
<dbReference type="EMBL" id="BDQG01000001">
    <property type="protein sequence ID" value="GAW65505.1"/>
    <property type="molecule type" value="Genomic_DNA"/>
</dbReference>
<reference evidence="5 6" key="1">
    <citation type="submission" date="2017-04" db="EMBL/GenBank/DDBJ databases">
        <authorList>
            <consortium name="Geobacter pelophilus Genome Sequencing"/>
            <person name="Aoyagi T."/>
            <person name="Koike H."/>
            <person name="Hori T."/>
        </authorList>
    </citation>
    <scope>NUCLEOTIDE SEQUENCE [LARGE SCALE GENOMIC DNA]</scope>
    <source>
        <strain evidence="5 6">Drf2</strain>
    </source>
</reference>
<name>A0ABQ0MEG8_9BACT</name>
<dbReference type="InterPro" id="IPR013762">
    <property type="entry name" value="Integrase-like_cat_sf"/>
</dbReference>
<dbReference type="Gene3D" id="1.10.443.10">
    <property type="entry name" value="Intergrase catalytic core"/>
    <property type="match status" value="1"/>
</dbReference>
<dbReference type="Pfam" id="PF00589">
    <property type="entry name" value="Phage_integrase"/>
    <property type="match status" value="1"/>
</dbReference>
<dbReference type="InterPro" id="IPR011010">
    <property type="entry name" value="DNA_brk_join_enz"/>
</dbReference>
<dbReference type="CDD" id="cd00397">
    <property type="entry name" value="DNA_BRE_C"/>
    <property type="match status" value="1"/>
</dbReference>
<accession>A0ABQ0MEG8</accession>
<evidence type="ECO:0000259" key="4">
    <source>
        <dbReference type="PROSITE" id="PS51898"/>
    </source>
</evidence>
<sequence>MGRRKIFDKPRVFFTNDACRVDKLSRPSIGILVDEYGVPVYPVIDWLITQRKRRADPNDTGTIQQQAFDLRMFWEFLMHENIDWKDVDDNILLRWRDRMFNGVRVSMGQRTVPYKPCEAVEPIRNETINRRLSNVFRFYLYCNDGGLVPEGTIGHGGKFRITVELGTDGKRVWIGRLPSEGSSPAATPDDADIDKLHDAMDEIFGSETSMRNRLYIDWNRYLGLRGIEAASIKVGMIPPIEEIEKYISDEKPYPMDFSPKRQGVRTKGGRSRRKPLDVDPMLLKDTRDYIDHYRPVIVDRAKRSFGRIYKEPDSIFVGTTGRSLGRPIKTKTMQDAVSKAIIRAGIDMTPHALRRVFAIEVVQNLYLAKFMDLGRKGFSPNQMVGMIDDNSIITYASQQLGHRFTTTTLKHYLDLTKLKLLKMSDAVRLAYLERRKGFAQAAYAHYQSESPGTSLERDAVAGFLLAVNDGLLDALRSGDQGGIFRILQKHIT</sequence>
<protein>
    <submittedName>
        <fullName evidence="5">Phage integrase domain/SAM domain-containing protein</fullName>
    </submittedName>
</protein>
<gene>
    <name evidence="5" type="ORF">GPEL0_01f0423</name>
</gene>
<dbReference type="SUPFAM" id="SSF56349">
    <property type="entry name" value="DNA breaking-rejoining enzymes"/>
    <property type="match status" value="1"/>
</dbReference>
<dbReference type="InterPro" id="IPR010998">
    <property type="entry name" value="Integrase_recombinase_N"/>
</dbReference>
<dbReference type="RefSeq" id="WP_085811947.1">
    <property type="nucleotide sequence ID" value="NZ_BDQG01000001.1"/>
</dbReference>
<feature type="domain" description="Tyr recombinase" evidence="4">
    <location>
        <begin position="182"/>
        <end position="425"/>
    </location>
</feature>
<proteinExistence type="predicted"/>
<comment type="caution">
    <text evidence="5">The sequence shown here is derived from an EMBL/GenBank/DDBJ whole genome shotgun (WGS) entry which is preliminary data.</text>
</comment>
<feature type="region of interest" description="Disordered" evidence="3">
    <location>
        <begin position="254"/>
        <end position="276"/>
    </location>
</feature>
<keyword evidence="6" id="KW-1185">Reference proteome</keyword>
<dbReference type="Gene3D" id="1.10.150.130">
    <property type="match status" value="1"/>
</dbReference>
<reference evidence="6" key="2">
    <citation type="submission" date="2017-05" db="EMBL/GenBank/DDBJ databases">
        <title>Draft genome sequence of Geobacter pelophilus, a iron(III)-reducing bacteria.</title>
        <authorList>
            <person name="Aoyagi T."/>
            <person name="Koike H."/>
            <person name="Morita T."/>
            <person name="Sato Y."/>
            <person name="Habe H."/>
            <person name="Hori T."/>
        </authorList>
    </citation>
    <scope>NUCLEOTIDE SEQUENCE [LARGE SCALE GENOMIC DNA]</scope>
    <source>
        <strain evidence="6">Drf2</strain>
    </source>
</reference>
<keyword evidence="2" id="KW-0233">DNA recombination</keyword>